<keyword evidence="4" id="KW-1185">Reference proteome</keyword>
<dbReference type="InterPro" id="IPR013762">
    <property type="entry name" value="Integrase-like_cat_sf"/>
</dbReference>
<reference evidence="3 4" key="1">
    <citation type="submission" date="2019-04" db="EMBL/GenBank/DDBJ databases">
        <authorList>
            <person name="Li J."/>
        </authorList>
    </citation>
    <scope>NUCLEOTIDE SEQUENCE [LARGE SCALE GENOMIC DNA]</scope>
    <source>
        <strain evidence="3 4">KCTC 42687</strain>
    </source>
</reference>
<dbReference type="OrthoDB" id="7222937at2"/>
<accession>A0A4U0RFL2</accession>
<dbReference type="SUPFAM" id="SSF56349">
    <property type="entry name" value="DNA breaking-rejoining enzymes"/>
    <property type="match status" value="1"/>
</dbReference>
<organism evidence="3 4">
    <name type="scientific">Paracoccus gahaiensis</name>
    <dbReference type="NCBI Taxonomy" id="1706839"/>
    <lineage>
        <taxon>Bacteria</taxon>
        <taxon>Pseudomonadati</taxon>
        <taxon>Pseudomonadota</taxon>
        <taxon>Alphaproteobacteria</taxon>
        <taxon>Rhodobacterales</taxon>
        <taxon>Paracoccaceae</taxon>
        <taxon>Paracoccus</taxon>
    </lineage>
</organism>
<protein>
    <submittedName>
        <fullName evidence="3">Site-specific integrase</fullName>
    </submittedName>
</protein>
<dbReference type="Gene3D" id="1.10.443.10">
    <property type="entry name" value="Intergrase catalytic core"/>
    <property type="match status" value="1"/>
</dbReference>
<gene>
    <name evidence="3" type="ORF">FA743_03040</name>
</gene>
<dbReference type="InterPro" id="IPR046668">
    <property type="entry name" value="DUF6538"/>
</dbReference>
<evidence type="ECO:0000259" key="2">
    <source>
        <dbReference type="Pfam" id="PF20172"/>
    </source>
</evidence>
<dbReference type="CDD" id="cd01184">
    <property type="entry name" value="INT_C_like_1"/>
    <property type="match status" value="1"/>
</dbReference>
<comment type="caution">
    <text evidence="3">The sequence shown here is derived from an EMBL/GenBank/DDBJ whole genome shotgun (WGS) entry which is preliminary data.</text>
</comment>
<dbReference type="RefSeq" id="WP_136884376.1">
    <property type="nucleotide sequence ID" value="NZ_SUNI01000001.1"/>
</dbReference>
<evidence type="ECO:0000313" key="3">
    <source>
        <dbReference type="EMBL" id="TJZ94249.1"/>
    </source>
</evidence>
<dbReference type="Proteomes" id="UP000309747">
    <property type="component" value="Unassembled WGS sequence"/>
</dbReference>
<evidence type="ECO:0000256" key="1">
    <source>
        <dbReference type="ARBA" id="ARBA00023172"/>
    </source>
</evidence>
<dbReference type="EMBL" id="SUNI01000001">
    <property type="protein sequence ID" value="TJZ94249.1"/>
    <property type="molecule type" value="Genomic_DNA"/>
</dbReference>
<feature type="domain" description="DUF6538" evidence="2">
    <location>
        <begin position="7"/>
        <end position="61"/>
    </location>
</feature>
<keyword evidence="1" id="KW-0233">DNA recombination</keyword>
<name>A0A4U0RFL2_9RHOB</name>
<dbReference type="GO" id="GO:0003677">
    <property type="term" value="F:DNA binding"/>
    <property type="evidence" value="ECO:0007669"/>
    <property type="project" value="InterPro"/>
</dbReference>
<evidence type="ECO:0000313" key="4">
    <source>
        <dbReference type="Proteomes" id="UP000309747"/>
    </source>
</evidence>
<dbReference type="AlphaFoldDB" id="A0A4U0RFL2"/>
<dbReference type="GO" id="GO:0006310">
    <property type="term" value="P:DNA recombination"/>
    <property type="evidence" value="ECO:0007669"/>
    <property type="project" value="UniProtKB-KW"/>
</dbReference>
<dbReference type="GO" id="GO:0015074">
    <property type="term" value="P:DNA integration"/>
    <property type="evidence" value="ECO:0007669"/>
    <property type="project" value="InterPro"/>
</dbReference>
<proteinExistence type="predicted"/>
<sequence length="593" mass="66297">MGIANFVFRRAAIYAWRRRIPTRIGCESLHLQVSLGTACPATARRLAGILTHESDEVFEAMALDGLSKEAARQWLEQVVRDEMARIERRKRAQSDSREAGYARLNAEEDRAMGHALRLLARDGVSAELGDEEKQELVSEGVPKAAFERVEAYLSQAAGEMLAPSVERKIQNGISAITGHALPSAHDFLDARTIYLRGRAAVYLNASQRRDPALAEALKLAEALEQGGSEPHIPVTQETEPAFDPAIAAIADRLTTKKMKLGRATEKTAYQIRNTAALLVEATGVTDIRRLKQSDIAVFCDVMSRLPPAYRKSPKEKLVPLADIIAAAAEKSAKVGLSPATVNRNLGFIAQIVKHANAEGLPTRGSIEVKDLRESDAEDDQDKVPPFERSDIRMLFEGSIWSGCRSSARRTSPGALVIKDGLYWIPMIAAYTGARREEIAGLCRSDIINEEGVWAFEFAFTEVRRLKNLQSKRKVPIHEHLIELGFLKHIDEVETGRIFPELKRKSARANLGDDIHYNFRAMLDKQLGPTARDKVFHSFRHYVIDELRFKQRVEKLTRHHILGHLVNSTEDRIYGKRTPLPIMKEAIDALPRVF</sequence>
<dbReference type="Pfam" id="PF20172">
    <property type="entry name" value="DUF6538"/>
    <property type="match status" value="1"/>
</dbReference>
<dbReference type="InterPro" id="IPR011010">
    <property type="entry name" value="DNA_brk_join_enz"/>
</dbReference>